<comment type="pathway">
    <text evidence="1">Protein modification; protein ubiquitination.</text>
</comment>
<dbReference type="InterPro" id="IPR011990">
    <property type="entry name" value="TPR-like_helical_dom_sf"/>
</dbReference>
<evidence type="ECO:0000256" key="1">
    <source>
        <dbReference type="ARBA" id="ARBA00004906"/>
    </source>
</evidence>
<name>A0A8D8WQ87_9HEMI</name>
<dbReference type="PANTHER" id="PTHR24173:SF85">
    <property type="entry name" value="PROTEIN FEM-1 HOMOLOG CG6966"/>
    <property type="match status" value="1"/>
</dbReference>
<dbReference type="Pfam" id="PF12796">
    <property type="entry name" value="Ank_2"/>
    <property type="match status" value="1"/>
</dbReference>
<keyword evidence="4 6" id="KW-0040">ANK repeat</keyword>
<dbReference type="SMART" id="SM00248">
    <property type="entry name" value="ANK"/>
    <property type="match status" value="8"/>
</dbReference>
<dbReference type="Pfam" id="PF00023">
    <property type="entry name" value="Ank"/>
    <property type="match status" value="4"/>
</dbReference>
<reference evidence="8" key="1">
    <citation type="submission" date="2021-05" db="EMBL/GenBank/DDBJ databases">
        <authorList>
            <person name="Alioto T."/>
            <person name="Alioto T."/>
            <person name="Gomez Garrido J."/>
        </authorList>
    </citation>
    <scope>NUCLEOTIDE SEQUENCE</scope>
</reference>
<feature type="region of interest" description="Disordered" evidence="7">
    <location>
        <begin position="470"/>
        <end position="499"/>
    </location>
</feature>
<dbReference type="InterPro" id="IPR002110">
    <property type="entry name" value="Ankyrin_rpt"/>
</dbReference>
<evidence type="ECO:0000256" key="5">
    <source>
        <dbReference type="ARBA" id="ARBA00038500"/>
    </source>
</evidence>
<feature type="repeat" description="ANK" evidence="6">
    <location>
        <begin position="119"/>
        <end position="151"/>
    </location>
</feature>
<evidence type="ECO:0000256" key="6">
    <source>
        <dbReference type="PROSITE-ProRule" id="PRU00023"/>
    </source>
</evidence>
<feature type="compositionally biased region" description="Low complexity" evidence="7">
    <location>
        <begin position="470"/>
        <end position="491"/>
    </location>
</feature>
<dbReference type="SUPFAM" id="SSF48403">
    <property type="entry name" value="Ankyrin repeat"/>
    <property type="match status" value="2"/>
</dbReference>
<feature type="repeat" description="ANK" evidence="6">
    <location>
        <begin position="185"/>
        <end position="217"/>
    </location>
</feature>
<feature type="repeat" description="ANK" evidence="6">
    <location>
        <begin position="576"/>
        <end position="611"/>
    </location>
</feature>
<keyword evidence="2" id="KW-0677">Repeat</keyword>
<keyword evidence="3" id="KW-0833">Ubl conjugation pathway</keyword>
<dbReference type="PANTHER" id="PTHR24173">
    <property type="entry name" value="ANKYRIN REPEAT CONTAINING"/>
    <property type="match status" value="1"/>
</dbReference>
<feature type="region of interest" description="Disordered" evidence="7">
    <location>
        <begin position="694"/>
        <end position="717"/>
    </location>
</feature>
<dbReference type="PROSITE" id="PS50088">
    <property type="entry name" value="ANK_REPEAT"/>
    <property type="match status" value="6"/>
</dbReference>
<dbReference type="Gene3D" id="1.25.40.10">
    <property type="entry name" value="Tetratricopeptide repeat domain"/>
    <property type="match status" value="1"/>
</dbReference>
<feature type="region of interest" description="Disordered" evidence="7">
    <location>
        <begin position="629"/>
        <end position="672"/>
    </location>
</feature>
<proteinExistence type="inferred from homology"/>
<feature type="repeat" description="ANK" evidence="6">
    <location>
        <begin position="44"/>
        <end position="66"/>
    </location>
</feature>
<dbReference type="EMBL" id="HBUF01213918">
    <property type="protein sequence ID" value="CAG6666364.1"/>
    <property type="molecule type" value="Transcribed_RNA"/>
</dbReference>
<dbReference type="PROSITE" id="PS50297">
    <property type="entry name" value="ANK_REP_REGION"/>
    <property type="match status" value="6"/>
</dbReference>
<dbReference type="Gene3D" id="1.25.40.20">
    <property type="entry name" value="Ankyrin repeat-containing domain"/>
    <property type="match status" value="3"/>
</dbReference>
<organism evidence="8">
    <name type="scientific">Cacopsylla melanoneura</name>
    <dbReference type="NCBI Taxonomy" id="428564"/>
    <lineage>
        <taxon>Eukaryota</taxon>
        <taxon>Metazoa</taxon>
        <taxon>Ecdysozoa</taxon>
        <taxon>Arthropoda</taxon>
        <taxon>Hexapoda</taxon>
        <taxon>Insecta</taxon>
        <taxon>Pterygota</taxon>
        <taxon>Neoptera</taxon>
        <taxon>Paraneoptera</taxon>
        <taxon>Hemiptera</taxon>
        <taxon>Sternorrhyncha</taxon>
        <taxon>Psylloidea</taxon>
        <taxon>Psyllidae</taxon>
        <taxon>Psyllinae</taxon>
        <taxon>Cacopsylla</taxon>
    </lineage>
</organism>
<accession>A0A8D8WQ87</accession>
<evidence type="ECO:0000313" key="8">
    <source>
        <dbReference type="EMBL" id="CAG6666364.1"/>
    </source>
</evidence>
<feature type="repeat" description="ANK" evidence="6">
    <location>
        <begin position="152"/>
        <end position="184"/>
    </location>
</feature>
<evidence type="ECO:0000256" key="3">
    <source>
        <dbReference type="ARBA" id="ARBA00022786"/>
    </source>
</evidence>
<dbReference type="AlphaFoldDB" id="A0A8D8WQ87"/>
<evidence type="ECO:0000256" key="7">
    <source>
        <dbReference type="SAM" id="MobiDB-lite"/>
    </source>
</evidence>
<evidence type="ECO:0000256" key="2">
    <source>
        <dbReference type="ARBA" id="ARBA00022737"/>
    </source>
</evidence>
<sequence length="740" mass="83269">MFLNHSVFEAIFKLASNGRFIRLKAFLEARTHEEIQMVTKFKFGGATPLIMACRNGHREIVEYLVRQCGADVEETGAVMFDHETVEGAPPLWCASAAGHLDIVRFLVEAGAQVNSKTRTNSTPLRAACFDGHFGVVKYLVEHGADFEVSNRHGHTCLMIACYKGHYKIVKYLLSLKADMNRKSSKGNTALHDCAEAGSIEILKLLLSHGARMDVDSYGMTPLLAAAVVGHQHIVEYLIGLNIVSRKEKIDSLELLGATYVDRKKDMVSAVELWQRAMDLRYKEGEPHISKPHSPHTIDAYEHAREVFDPDSLADIVADPDAIKNQALLIRERILGPAHPDTIYFLRYRGAMYADAGKFSRCISLWNYALDMQQAMLEPLNHMTLSTFYSFSELFEYMLSEKSNPATPTLPEQQRRRDLLITADEMITILDKCLLEARSARKYNITDETLLQRLITLSLNISSLLLTHWSDSSSTSSSSSTSTSSNTSTSSTQDDRLEMSQEEQTRLYKTLFELLKLNLRGSDAKSLLHLSCHSSYTSPLAPHNIAYKSLRPPLIPNLDLTRILLRVGADPNDTDAQGNTALHLLAQNYTQSHLPVIQLLLNAGAHYDTLNAHRSSFITLLQVQLNSSLAHSTSDNNNNNNNGNNNNGNNYDNQNNNNYNNGNTYNQNNNKVLAPLKPGADKSFIGYNSNYNDYNNELQNVSGRKKKEKKKEKEKEKKSSLMGIVRNWYHFLVSFFKTYFK</sequence>
<dbReference type="PRINTS" id="PR01415">
    <property type="entry name" value="ANKYRIN"/>
</dbReference>
<protein>
    <submittedName>
        <fullName evidence="8">Protein fem-1 homolog CG6966</fullName>
    </submittedName>
</protein>
<feature type="compositionally biased region" description="Low complexity" evidence="7">
    <location>
        <begin position="634"/>
        <end position="669"/>
    </location>
</feature>
<feature type="repeat" description="ANK" evidence="6">
    <location>
        <begin position="86"/>
        <end position="118"/>
    </location>
</feature>
<comment type="similarity">
    <text evidence="5">Belongs to the fem-1 family.</text>
</comment>
<dbReference type="InterPro" id="IPR036770">
    <property type="entry name" value="Ankyrin_rpt-contain_sf"/>
</dbReference>
<evidence type="ECO:0000256" key="4">
    <source>
        <dbReference type="ARBA" id="ARBA00023043"/>
    </source>
</evidence>